<dbReference type="EMBL" id="JACHVX010000007">
    <property type="protein sequence ID" value="MBB2925097.1"/>
    <property type="molecule type" value="Genomic_DNA"/>
</dbReference>
<feature type="region of interest" description="Disordered" evidence="11">
    <location>
        <begin position="175"/>
        <end position="196"/>
    </location>
</feature>
<gene>
    <name evidence="13" type="ORF">FHR80_004035</name>
</gene>
<reference evidence="13 14" key="2">
    <citation type="submission" date="2020-08" db="EMBL/GenBank/DDBJ databases">
        <authorList>
            <person name="Partida-Martinez L."/>
            <person name="Huntemann M."/>
            <person name="Clum A."/>
            <person name="Wang J."/>
            <person name="Palaniappan K."/>
            <person name="Ritter S."/>
            <person name="Chen I.-M."/>
            <person name="Stamatis D."/>
            <person name="Reddy T."/>
            <person name="O'Malley R."/>
            <person name="Daum C."/>
            <person name="Shapiro N."/>
            <person name="Ivanova N."/>
            <person name="Kyrpides N."/>
            <person name="Woyke T."/>
        </authorList>
    </citation>
    <scope>NUCLEOTIDE SEQUENCE [LARGE SCALE GENOMIC DNA]</scope>
    <source>
        <strain evidence="13 14">RAS26</strain>
    </source>
</reference>
<feature type="compositionally biased region" description="Low complexity" evidence="11">
    <location>
        <begin position="1"/>
        <end position="16"/>
    </location>
</feature>
<dbReference type="GO" id="GO:0006139">
    <property type="term" value="P:nucleobase-containing compound metabolic process"/>
    <property type="evidence" value="ECO:0007669"/>
    <property type="project" value="InterPro"/>
</dbReference>
<proteinExistence type="inferred from homology"/>
<keyword evidence="5" id="KW-0067">ATP-binding</keyword>
<keyword evidence="2" id="KW-0547">Nucleotide-binding</keyword>
<dbReference type="FunFam" id="3.40.50.300:FF:000437">
    <property type="entry name" value="ATP-dependent DNA helicase DinG"/>
    <property type="match status" value="1"/>
</dbReference>
<keyword evidence="3 13" id="KW-0378">Hydrolase</keyword>
<dbReference type="EC" id="5.6.2.3" evidence="7"/>
<reference evidence="13 14" key="1">
    <citation type="submission" date="2020-08" db="EMBL/GenBank/DDBJ databases">
        <title>The Agave Microbiome: Exploring the role of microbial communities in plant adaptations to desert environments.</title>
        <authorList>
            <person name="Partida-Martinez L.P."/>
        </authorList>
    </citation>
    <scope>NUCLEOTIDE SEQUENCE [LARGE SCALE GENOMIC DNA]</scope>
    <source>
        <strain evidence="13 14">RAS26</strain>
    </source>
</reference>
<dbReference type="Pfam" id="PF00270">
    <property type="entry name" value="DEAD"/>
    <property type="match status" value="1"/>
</dbReference>
<dbReference type="InterPro" id="IPR006555">
    <property type="entry name" value="ATP-dep_Helicase_C"/>
</dbReference>
<evidence type="ECO:0000256" key="9">
    <source>
        <dbReference type="ARBA" id="ARBA00073590"/>
    </source>
</evidence>
<dbReference type="SUPFAM" id="SSF52540">
    <property type="entry name" value="P-loop containing nucleoside triphosphate hydrolases"/>
    <property type="match status" value="1"/>
</dbReference>
<dbReference type="Gene3D" id="3.40.50.300">
    <property type="entry name" value="P-loop containing nucleotide triphosphate hydrolases"/>
    <property type="match status" value="2"/>
</dbReference>
<dbReference type="GO" id="GO:0003676">
    <property type="term" value="F:nucleic acid binding"/>
    <property type="evidence" value="ECO:0007669"/>
    <property type="project" value="InterPro"/>
</dbReference>
<evidence type="ECO:0000256" key="8">
    <source>
        <dbReference type="ARBA" id="ARBA00048954"/>
    </source>
</evidence>
<feature type="compositionally biased region" description="Pro residues" evidence="11">
    <location>
        <begin position="524"/>
        <end position="536"/>
    </location>
</feature>
<accession>A0A7W4UJ25</accession>
<dbReference type="InterPro" id="IPR014013">
    <property type="entry name" value="Helic_SF1/SF2_ATP-bd_DinG/Rad3"/>
</dbReference>
<dbReference type="SMART" id="SM00491">
    <property type="entry name" value="HELICc2"/>
    <property type="match status" value="1"/>
</dbReference>
<dbReference type="InterPro" id="IPR027417">
    <property type="entry name" value="P-loop_NTPase"/>
</dbReference>
<dbReference type="SMART" id="SM00487">
    <property type="entry name" value="DEXDc"/>
    <property type="match status" value="1"/>
</dbReference>
<dbReference type="GO" id="GO:0016818">
    <property type="term" value="F:hydrolase activity, acting on acid anhydrides, in phosphorus-containing anhydrides"/>
    <property type="evidence" value="ECO:0007669"/>
    <property type="project" value="InterPro"/>
</dbReference>
<feature type="region of interest" description="Disordered" evidence="11">
    <location>
        <begin position="509"/>
        <end position="536"/>
    </location>
</feature>
<dbReference type="Proteomes" id="UP000518206">
    <property type="component" value="Unassembled WGS sequence"/>
</dbReference>
<evidence type="ECO:0000256" key="10">
    <source>
        <dbReference type="ARBA" id="ARBA00079061"/>
    </source>
</evidence>
<dbReference type="InterPro" id="IPR011545">
    <property type="entry name" value="DEAD/DEAH_box_helicase_dom"/>
</dbReference>
<evidence type="ECO:0000259" key="12">
    <source>
        <dbReference type="PROSITE" id="PS51193"/>
    </source>
</evidence>
<dbReference type="InterPro" id="IPR045028">
    <property type="entry name" value="DinG/Rad3-like"/>
</dbReference>
<dbReference type="PROSITE" id="PS51193">
    <property type="entry name" value="HELICASE_ATP_BIND_2"/>
    <property type="match status" value="1"/>
</dbReference>
<dbReference type="GO" id="GO:0005524">
    <property type="term" value="F:ATP binding"/>
    <property type="evidence" value="ECO:0007669"/>
    <property type="project" value="UniProtKB-KW"/>
</dbReference>
<comment type="catalytic activity">
    <reaction evidence="8">
        <text>ATP + H2O = ADP + phosphate + H(+)</text>
        <dbReference type="Rhea" id="RHEA:13065"/>
        <dbReference type="ChEBI" id="CHEBI:15377"/>
        <dbReference type="ChEBI" id="CHEBI:15378"/>
        <dbReference type="ChEBI" id="CHEBI:30616"/>
        <dbReference type="ChEBI" id="CHEBI:43474"/>
        <dbReference type="ChEBI" id="CHEBI:456216"/>
        <dbReference type="EC" id="5.6.2.3"/>
    </reaction>
</comment>
<evidence type="ECO:0000313" key="13">
    <source>
        <dbReference type="EMBL" id="MBB2925097.1"/>
    </source>
</evidence>
<dbReference type="PANTHER" id="PTHR11472">
    <property type="entry name" value="DNA REPAIR DEAD HELICASE RAD3/XP-D SUBFAMILY MEMBER"/>
    <property type="match status" value="1"/>
</dbReference>
<evidence type="ECO:0000256" key="7">
    <source>
        <dbReference type="ARBA" id="ARBA00044969"/>
    </source>
</evidence>
<evidence type="ECO:0000256" key="3">
    <source>
        <dbReference type="ARBA" id="ARBA00022801"/>
    </source>
</evidence>
<sequence length="765" mass="79510">MPEPVVPSSAAPGAVPAKDRTRGRSTGPAPAPARAAAQAASVDELLDLAVGVLGGGRRDGQHEMANAVAETIDSGKHLLVQAGTGTGKSLGYLVPAVRHAVLEDEHVVVSTATLALQRQVMTRDLPLVAQALAPRLPRAPRIALLKGWHNYVCLHKVAGGYPADEPGTLFDLGDHAGAADHPAPEPGAGESPRGAASLGEQVVRLREWAEETSTGDRDDLVPGVSERAWRQVSVTKMECLGARCPLIDDCFPEKARVLSREADVVVTNHAMLGIAASGSPNVLPEHEVVIVDEAHELTDRVTAQATAELSVAIVEHAARLARRHGGILTTDLDAASAALGSVLVQLPEGRFPDGLPPAALEAVAAVRDAARGLLTALKPEPAAAKAGAGTDGGSKMAMSTMLALFEVAERMAADPDQNRHTVLWCARGDTGRGGAMTRLYAAPLSVNGLIRTHVLAGRSSVLTSATLALGGTFAPIARSLGLEGRTDAEPQGPQHLASADVEDLAARVDADGATGGGGTLAVPPSTPPGTPPPGDPLPWRGLDVGSPFDYPRQGILYIARHLPPPGREPATDAQLDEIAALIEAAGGRTLGLFSSRRAADAVAAAMRERLDVPVLAQGEDQLPTLVRDFAADERTCLFGTLSLWQGVDVPGPACQLVLIDRIPFPRPDDPVRSARSEAVAASGGNGFMAVSATHAALLLAQGAGRLIRGVDDRGVVAVLDPRLATARYGEFLTRSLPGFWRTTDRGVVEAALRRLDERVATTASN</sequence>
<name>A0A7W4UJ25_9CELL</name>
<feature type="domain" description="Helicase ATP-binding" evidence="12">
    <location>
        <begin position="47"/>
        <end position="355"/>
    </location>
</feature>
<evidence type="ECO:0000256" key="11">
    <source>
        <dbReference type="SAM" id="MobiDB-lite"/>
    </source>
</evidence>
<dbReference type="Pfam" id="PF13307">
    <property type="entry name" value="Helicase_C_2"/>
    <property type="match status" value="1"/>
</dbReference>
<evidence type="ECO:0000256" key="1">
    <source>
        <dbReference type="ARBA" id="ARBA00001966"/>
    </source>
</evidence>
<comment type="cofactor">
    <cofactor evidence="1">
        <name>[4Fe-4S] cluster</name>
        <dbReference type="ChEBI" id="CHEBI:49883"/>
    </cofactor>
</comment>
<dbReference type="InterPro" id="IPR014001">
    <property type="entry name" value="Helicase_ATP-bd"/>
</dbReference>
<evidence type="ECO:0000256" key="4">
    <source>
        <dbReference type="ARBA" id="ARBA00022806"/>
    </source>
</evidence>
<evidence type="ECO:0000256" key="5">
    <source>
        <dbReference type="ARBA" id="ARBA00022840"/>
    </source>
</evidence>
<protein>
    <recommendedName>
        <fullName evidence="9">ATP-dependent helicase DinG</fullName>
        <ecNumber evidence="7">5.6.2.3</ecNumber>
    </recommendedName>
    <alternativeName>
        <fullName evidence="10">DNA 5'-3' helicase DinG</fullName>
    </alternativeName>
</protein>
<evidence type="ECO:0000256" key="2">
    <source>
        <dbReference type="ARBA" id="ARBA00022741"/>
    </source>
</evidence>
<evidence type="ECO:0000313" key="14">
    <source>
        <dbReference type="Proteomes" id="UP000518206"/>
    </source>
</evidence>
<dbReference type="PANTHER" id="PTHR11472:SF34">
    <property type="entry name" value="REGULATOR OF TELOMERE ELONGATION HELICASE 1"/>
    <property type="match status" value="1"/>
</dbReference>
<feature type="region of interest" description="Disordered" evidence="11">
    <location>
        <begin position="1"/>
        <end position="32"/>
    </location>
</feature>
<comment type="similarity">
    <text evidence="6">Belongs to the helicase family. DinG subfamily.</text>
</comment>
<dbReference type="AlphaFoldDB" id="A0A7W4UJ25"/>
<organism evidence="13 14">
    <name type="scientific">Cellulomonas cellasea</name>
    <dbReference type="NCBI Taxonomy" id="43670"/>
    <lineage>
        <taxon>Bacteria</taxon>
        <taxon>Bacillati</taxon>
        <taxon>Actinomycetota</taxon>
        <taxon>Actinomycetes</taxon>
        <taxon>Micrococcales</taxon>
        <taxon>Cellulomonadaceae</taxon>
        <taxon>Cellulomonas</taxon>
    </lineage>
</organism>
<dbReference type="GO" id="GO:0043139">
    <property type="term" value="F:5'-3' DNA helicase activity"/>
    <property type="evidence" value="ECO:0007669"/>
    <property type="project" value="UniProtKB-EC"/>
</dbReference>
<comment type="caution">
    <text evidence="13">The sequence shown here is derived from an EMBL/GenBank/DDBJ whole genome shotgun (WGS) entry which is preliminary data.</text>
</comment>
<keyword evidence="4 13" id="KW-0347">Helicase</keyword>
<evidence type="ECO:0000256" key="6">
    <source>
        <dbReference type="ARBA" id="ARBA00038058"/>
    </source>
</evidence>